<feature type="transmembrane region" description="Helical" evidence="1">
    <location>
        <begin position="12"/>
        <end position="36"/>
    </location>
</feature>
<keyword evidence="1" id="KW-0812">Transmembrane</keyword>
<name>A0A2N5XXA7_9HYPH</name>
<gene>
    <name evidence="2" type="ORF">C0081_02255</name>
</gene>
<keyword evidence="3" id="KW-1185">Reference proteome</keyword>
<dbReference type="AlphaFoldDB" id="A0A2N5XXA7"/>
<comment type="caution">
    <text evidence="2">The sequence shown here is derived from an EMBL/GenBank/DDBJ whole genome shotgun (WGS) entry which is preliminary data.</text>
</comment>
<dbReference type="EMBL" id="PKUQ01000001">
    <property type="protein sequence ID" value="PLW79075.1"/>
    <property type="molecule type" value="Genomic_DNA"/>
</dbReference>
<protein>
    <recommendedName>
        <fullName evidence="4">DUF2190 domain-containing protein</fullName>
    </recommendedName>
</protein>
<evidence type="ECO:0000256" key="1">
    <source>
        <dbReference type="SAM" id="Phobius"/>
    </source>
</evidence>
<sequence>MAQNKIRNGVALDLAAPVGGVVSGAAVLIGAFFGVAGDTVEATETFVLHTEGVWELPCKSADVVSVGDVLYWDDTAKELTKTSTANTKVGIAYTSAADTVVAVQIKLIPGLGA</sequence>
<dbReference type="RefSeq" id="WP_101532157.1">
    <property type="nucleotide sequence ID" value="NZ_PKUQ01000001.1"/>
</dbReference>
<dbReference type="Proteomes" id="UP000234881">
    <property type="component" value="Unassembled WGS sequence"/>
</dbReference>
<reference evidence="2 3" key="1">
    <citation type="submission" date="2018-01" db="EMBL/GenBank/DDBJ databases">
        <title>The draft genome sequence of Cohaesibacter sp. H1304.</title>
        <authorList>
            <person name="Wang N.-N."/>
            <person name="Du Z.-J."/>
        </authorList>
    </citation>
    <scope>NUCLEOTIDE SEQUENCE [LARGE SCALE GENOMIC DNA]</scope>
    <source>
        <strain evidence="2 3">H1304</strain>
    </source>
</reference>
<proteinExistence type="predicted"/>
<evidence type="ECO:0000313" key="3">
    <source>
        <dbReference type="Proteomes" id="UP000234881"/>
    </source>
</evidence>
<organism evidence="2 3">
    <name type="scientific">Cohaesibacter celericrescens</name>
    <dbReference type="NCBI Taxonomy" id="2067669"/>
    <lineage>
        <taxon>Bacteria</taxon>
        <taxon>Pseudomonadati</taxon>
        <taxon>Pseudomonadota</taxon>
        <taxon>Alphaproteobacteria</taxon>
        <taxon>Hyphomicrobiales</taxon>
        <taxon>Cohaesibacteraceae</taxon>
    </lineage>
</organism>
<dbReference type="PIRSF" id="PIRSF030771">
    <property type="entry name" value="UCP030771"/>
    <property type="match status" value="1"/>
</dbReference>
<accession>A0A2N5XXA7</accession>
<keyword evidence="1" id="KW-1133">Transmembrane helix</keyword>
<dbReference type="Pfam" id="PF09956">
    <property type="entry name" value="Phage_cement_2"/>
    <property type="match status" value="1"/>
</dbReference>
<evidence type="ECO:0000313" key="2">
    <source>
        <dbReference type="EMBL" id="PLW79075.1"/>
    </source>
</evidence>
<dbReference type="InterPro" id="IPR011231">
    <property type="entry name" value="Phage_VT1-Sakai_H0018"/>
</dbReference>
<keyword evidence="1" id="KW-0472">Membrane</keyword>
<evidence type="ECO:0008006" key="4">
    <source>
        <dbReference type="Google" id="ProtNLM"/>
    </source>
</evidence>
<dbReference type="OrthoDB" id="5365964at2"/>